<proteinExistence type="inferred from homology"/>
<sequence>MVNVAIAGGTGNVGRTILEVLKLQCTHRPFVLTRNPEKNDTGVPSIKVDYSDADSLTQALTEHNIHTVISCLNYEGDALRVGQKNLIKAATASSVTERFVPSAFGIDYPADAVKQLPVLADYFDAITELRQSGLQWTLFQNGCFLDYWGHPHIKSYLRPTPFGIDITHRQAAIPGNGDDQFTVTYSFDVAKFVVASLDLKEWPEVSRIAGDIITWHEFVRIAEEVTGEKFKVAYDSIERLQNGQLTELPSQVPCYASVPKPQFQWFISIFAKWTTVKEVAYIPGELNEKLPHIKPLTVRDMLEKHWKTTGEDK</sequence>
<keyword evidence="3" id="KW-0560">Oxidoreductase</keyword>
<dbReference type="InterPro" id="IPR051609">
    <property type="entry name" value="NmrA/Isoflavone_reductase-like"/>
</dbReference>
<protein>
    <recommendedName>
        <fullName evidence="4">NAD(P)-binding domain-containing protein</fullName>
    </recommendedName>
</protein>
<comment type="similarity">
    <text evidence="1">Belongs to the NmrA-type oxidoreductase family. Isoflavone reductase subfamily.</text>
</comment>
<accession>A0A8H4TX70</accession>
<dbReference type="PANTHER" id="PTHR47706:SF4">
    <property type="entry name" value="NMRA-LIKE DOMAIN-CONTAINING PROTEIN"/>
    <property type="match status" value="1"/>
</dbReference>
<dbReference type="AlphaFoldDB" id="A0A8H4TX70"/>
<feature type="domain" description="NAD(P)-binding" evidence="4">
    <location>
        <begin position="8"/>
        <end position="146"/>
    </location>
</feature>
<evidence type="ECO:0000313" key="5">
    <source>
        <dbReference type="EMBL" id="KAF4965707.1"/>
    </source>
</evidence>
<dbReference type="GO" id="GO:0016491">
    <property type="term" value="F:oxidoreductase activity"/>
    <property type="evidence" value="ECO:0007669"/>
    <property type="project" value="UniProtKB-KW"/>
</dbReference>
<dbReference type="InterPro" id="IPR036291">
    <property type="entry name" value="NAD(P)-bd_dom_sf"/>
</dbReference>
<dbReference type="Gene3D" id="3.40.50.720">
    <property type="entry name" value="NAD(P)-binding Rossmann-like Domain"/>
    <property type="match status" value="1"/>
</dbReference>
<dbReference type="PANTHER" id="PTHR47706">
    <property type="entry name" value="NMRA-LIKE FAMILY PROTEIN"/>
    <property type="match status" value="1"/>
</dbReference>
<evidence type="ECO:0000256" key="1">
    <source>
        <dbReference type="ARBA" id="ARBA00005725"/>
    </source>
</evidence>
<reference evidence="5" key="1">
    <citation type="journal article" date="2020" name="BMC Genomics">
        <title>Correction to: Identification and distribution of gene clusters required for synthesis of sphingolipid metabolism inhibitors in diverse species of the filamentous fungus Fusarium.</title>
        <authorList>
            <person name="Kim H.S."/>
            <person name="Lohmar J.M."/>
            <person name="Busman M."/>
            <person name="Brown D.W."/>
            <person name="Naumann T.A."/>
            <person name="Divon H.H."/>
            <person name="Lysoe E."/>
            <person name="Uhlig S."/>
            <person name="Proctor R.H."/>
        </authorList>
    </citation>
    <scope>NUCLEOTIDE SEQUENCE</scope>
    <source>
        <strain evidence="5">NRRL 20472</strain>
    </source>
</reference>
<dbReference type="Pfam" id="PF13460">
    <property type="entry name" value="NAD_binding_10"/>
    <property type="match status" value="1"/>
</dbReference>
<dbReference type="EMBL" id="JABEXW010000331">
    <property type="protein sequence ID" value="KAF4965707.1"/>
    <property type="molecule type" value="Genomic_DNA"/>
</dbReference>
<dbReference type="Gene3D" id="3.90.25.10">
    <property type="entry name" value="UDP-galactose 4-epimerase, domain 1"/>
    <property type="match status" value="1"/>
</dbReference>
<evidence type="ECO:0000259" key="4">
    <source>
        <dbReference type="Pfam" id="PF13460"/>
    </source>
</evidence>
<evidence type="ECO:0000256" key="3">
    <source>
        <dbReference type="ARBA" id="ARBA00023002"/>
    </source>
</evidence>
<dbReference type="InterPro" id="IPR016040">
    <property type="entry name" value="NAD(P)-bd_dom"/>
</dbReference>
<reference evidence="5" key="2">
    <citation type="submission" date="2020-05" db="EMBL/GenBank/DDBJ databases">
        <authorList>
            <person name="Kim H.-S."/>
            <person name="Proctor R.H."/>
            <person name="Brown D.W."/>
        </authorList>
    </citation>
    <scope>NUCLEOTIDE SEQUENCE</scope>
    <source>
        <strain evidence="5">NRRL 20472</strain>
    </source>
</reference>
<evidence type="ECO:0000256" key="2">
    <source>
        <dbReference type="ARBA" id="ARBA00022857"/>
    </source>
</evidence>
<dbReference type="SUPFAM" id="SSF51735">
    <property type="entry name" value="NAD(P)-binding Rossmann-fold domains"/>
    <property type="match status" value="1"/>
</dbReference>
<comment type="caution">
    <text evidence="5">The sequence shown here is derived from an EMBL/GenBank/DDBJ whole genome shotgun (WGS) entry which is preliminary data.</text>
</comment>
<evidence type="ECO:0000313" key="6">
    <source>
        <dbReference type="Proteomes" id="UP000622797"/>
    </source>
</evidence>
<dbReference type="OrthoDB" id="419598at2759"/>
<organism evidence="5 6">
    <name type="scientific">Fusarium sarcochroum</name>
    <dbReference type="NCBI Taxonomy" id="1208366"/>
    <lineage>
        <taxon>Eukaryota</taxon>
        <taxon>Fungi</taxon>
        <taxon>Dikarya</taxon>
        <taxon>Ascomycota</taxon>
        <taxon>Pezizomycotina</taxon>
        <taxon>Sordariomycetes</taxon>
        <taxon>Hypocreomycetidae</taxon>
        <taxon>Hypocreales</taxon>
        <taxon>Nectriaceae</taxon>
        <taxon>Fusarium</taxon>
        <taxon>Fusarium lateritium species complex</taxon>
    </lineage>
</organism>
<dbReference type="Proteomes" id="UP000622797">
    <property type="component" value="Unassembled WGS sequence"/>
</dbReference>
<name>A0A8H4TX70_9HYPO</name>
<keyword evidence="6" id="KW-1185">Reference proteome</keyword>
<keyword evidence="2" id="KW-0521">NADP</keyword>
<gene>
    <name evidence="5" type="ORF">FSARC_6490</name>
</gene>